<evidence type="ECO:0000313" key="3">
    <source>
        <dbReference type="EMBL" id="GJJ77816.1"/>
    </source>
</evidence>
<dbReference type="PANTHER" id="PTHR43313">
    <property type="entry name" value="SHORT-CHAIN DEHYDROGENASE/REDUCTASE FAMILY 9C"/>
    <property type="match status" value="1"/>
</dbReference>
<comment type="caution">
    <text evidence="3">The sequence shown here is derived from an EMBL/GenBank/DDBJ whole genome shotgun (WGS) entry which is preliminary data.</text>
</comment>
<reference evidence="3" key="1">
    <citation type="submission" date="2021-11" db="EMBL/GenBank/DDBJ databases">
        <authorList>
            <person name="Herlambang A."/>
            <person name="Guo Y."/>
            <person name="Takashima Y."/>
            <person name="Nishizawa T."/>
        </authorList>
    </citation>
    <scope>NUCLEOTIDE SEQUENCE</scope>
    <source>
        <strain evidence="3">E1425</strain>
    </source>
</reference>
<evidence type="ECO:0000313" key="4">
    <source>
        <dbReference type="Proteomes" id="UP000827284"/>
    </source>
</evidence>
<dbReference type="InterPro" id="IPR036291">
    <property type="entry name" value="NAD(P)-bd_dom_sf"/>
</dbReference>
<keyword evidence="4" id="KW-1185">Reference proteome</keyword>
<dbReference type="Proteomes" id="UP000827284">
    <property type="component" value="Unassembled WGS sequence"/>
</dbReference>
<gene>
    <name evidence="3" type="ORF">EMPS_10175</name>
</gene>
<dbReference type="InterPro" id="IPR013952">
    <property type="entry name" value="DUF1776_fun"/>
</dbReference>
<dbReference type="SUPFAM" id="SSF51735">
    <property type="entry name" value="NAD(P)-binding Rossmann-fold domains"/>
    <property type="match status" value="1"/>
</dbReference>
<keyword evidence="2" id="KW-1133">Transmembrane helix</keyword>
<name>A0A9P3M0R8_9FUNG</name>
<dbReference type="PANTHER" id="PTHR43313:SF1">
    <property type="entry name" value="3BETA-HYDROXYSTEROID DEHYDROGENASE DHS-16"/>
    <property type="match status" value="1"/>
</dbReference>
<reference evidence="3" key="2">
    <citation type="journal article" date="2022" name="Microbiol. Resour. Announc.">
        <title>Whole-Genome Sequence of Entomortierella parvispora E1425, a Mucoromycotan Fungus Associated with Burkholderiaceae-Related Endosymbiotic Bacteria.</title>
        <authorList>
            <person name="Herlambang A."/>
            <person name="Guo Y."/>
            <person name="Takashima Y."/>
            <person name="Narisawa K."/>
            <person name="Ohta H."/>
            <person name="Nishizawa T."/>
        </authorList>
    </citation>
    <scope>NUCLEOTIDE SEQUENCE</scope>
    <source>
        <strain evidence="3">E1425</strain>
    </source>
</reference>
<feature type="compositionally biased region" description="Low complexity" evidence="1">
    <location>
        <begin position="24"/>
        <end position="36"/>
    </location>
</feature>
<dbReference type="EMBL" id="BQFW01000014">
    <property type="protein sequence ID" value="GJJ77816.1"/>
    <property type="molecule type" value="Genomic_DNA"/>
</dbReference>
<keyword evidence="2" id="KW-0472">Membrane</keyword>
<feature type="compositionally biased region" description="Polar residues" evidence="1">
    <location>
        <begin position="1"/>
        <end position="14"/>
    </location>
</feature>
<dbReference type="AlphaFoldDB" id="A0A9P3M0R8"/>
<evidence type="ECO:0000256" key="1">
    <source>
        <dbReference type="SAM" id="MobiDB-lite"/>
    </source>
</evidence>
<dbReference type="GO" id="GO:0008202">
    <property type="term" value="P:steroid metabolic process"/>
    <property type="evidence" value="ECO:0007669"/>
    <property type="project" value="TreeGrafter"/>
</dbReference>
<dbReference type="OrthoDB" id="9876299at2759"/>
<sequence length="569" mass="61014">MGQVNSTQASSSQPVADPLPPTPAASSSSSSASLPSVDDMRNLTNRILAATNDALKNLRENMPSLELPTVLSTSSPTSSDTPFSEGLDTASAAQEMTAVNAANMTDGLGFSTDPTPTLVQAGADQPLLVYRSFGDRSQGREASVTDLIKIHYQLSVDWVKNNAMTVTLAAVGLGTVLIVGTVAVRAVQAHRREKRRLRVLRGQDGRVKREVVVITHLGTLEGASLALSLEYDGFIVFGGVADEAKVAEIEQWGRADIHAVVVDETKTNPVEDLVNAVSSFLDQSNSGLLGGSPVSSSSSVVYEEELSSSTANIRLVSPEHALKSVSEAEAKRRHHGKTDPPLYRLAAVIVNPHQSVVGSIERVDLELWKQSIDTNITGTVLASQKFMPLLRRTLALAKPRRSPRLVILSSAITGSIGFPYQSSICASHHAVEAIADSLRREIKHQGIDVICLRVGTTERSYRKEWNEKTNKNAGALGLLKSVDPTKLLKETFKKASTTGALCDATYDAITEKKPKAMVRIGSGSLSYAFVGWAVPRSIVDWSIKRSPPKVYSNAALKVSTTSSTNAHEE</sequence>
<evidence type="ECO:0000256" key="2">
    <source>
        <dbReference type="SAM" id="Phobius"/>
    </source>
</evidence>
<dbReference type="GO" id="GO:0016491">
    <property type="term" value="F:oxidoreductase activity"/>
    <property type="evidence" value="ECO:0007669"/>
    <property type="project" value="TreeGrafter"/>
</dbReference>
<proteinExistence type="predicted"/>
<organism evidence="3 4">
    <name type="scientific">Entomortierella parvispora</name>
    <dbReference type="NCBI Taxonomy" id="205924"/>
    <lineage>
        <taxon>Eukaryota</taxon>
        <taxon>Fungi</taxon>
        <taxon>Fungi incertae sedis</taxon>
        <taxon>Mucoromycota</taxon>
        <taxon>Mortierellomycotina</taxon>
        <taxon>Mortierellomycetes</taxon>
        <taxon>Mortierellales</taxon>
        <taxon>Mortierellaceae</taxon>
        <taxon>Entomortierella</taxon>
    </lineage>
</organism>
<dbReference type="Gene3D" id="3.40.50.720">
    <property type="entry name" value="NAD(P)-binding Rossmann-like Domain"/>
    <property type="match status" value="1"/>
</dbReference>
<feature type="region of interest" description="Disordered" evidence="1">
    <location>
        <begin position="1"/>
        <end position="37"/>
    </location>
</feature>
<keyword evidence="2" id="KW-0812">Transmembrane</keyword>
<feature type="transmembrane region" description="Helical" evidence="2">
    <location>
        <begin position="163"/>
        <end position="187"/>
    </location>
</feature>
<protein>
    <submittedName>
        <fullName evidence="3">Uncharacterized protein</fullName>
    </submittedName>
</protein>
<accession>A0A9P3M0R8</accession>
<dbReference type="Pfam" id="PF08643">
    <property type="entry name" value="DUF1776"/>
    <property type="match status" value="1"/>
</dbReference>